<gene>
    <name evidence="8" type="ORF">A3843_10415</name>
</gene>
<dbReference type="GO" id="GO:0000155">
    <property type="term" value="F:phosphorelay sensor kinase activity"/>
    <property type="evidence" value="ECO:0007669"/>
    <property type="project" value="InterPro"/>
</dbReference>
<dbReference type="RefSeq" id="WP_028481203.1">
    <property type="nucleotide sequence ID" value="NZ_LVVZ01000015.1"/>
</dbReference>
<dbReference type="Gene3D" id="3.30.565.10">
    <property type="entry name" value="Histidine kinase-like ATPase, C-terminal domain"/>
    <property type="match status" value="1"/>
</dbReference>
<dbReference type="PROSITE" id="PS50110">
    <property type="entry name" value="RESPONSE_REGULATORY"/>
    <property type="match status" value="1"/>
</dbReference>
<sequence length="655" mass="71349">MTNSEHESPCTTEVSQLDLLQAALDHINQGFSVFDANLRLVASNSMLFEMLDFPLRLKTRGTHISEFLRVNAERGEYGDGDIEAQVARRVERAAKFEPHAFERQRPSGQIVSIRGGPLPQGGFVTTYTDVTRERMHQRQLERTVEERTRALQQSEDWLRLVTDNVPALICYIAPGPVYRFANAPYAVWFNQTPASIIGKPVRDVVGAALFNQMGPKIDQALNGQVVNFEYMRKNRKGEPVTMRSTLVPDRTADGRSLGCFVLSVDASEQKASENRLLQSQRMEAVGQLTGGLSHDFNNLLSIILGNGLSLNRKAETASLTHEQISEYTRPILQAAQRGADLTQRLLTFARGDQQEARILDLSGGLEHAARLVKGSLPQNIELTLALPTSPLRAEVDPTLFDNAVVNLALNARDAMPNGGRLHLALALERLEPEQAAALDLTAGPYARLCVTDEGSGLSDSALKQAFEPFFTTKSFGTSSGLGLSMVYGFAKQSGGTVTLENRNSCQGARVCLFLPLSHAQTDGDAPQSAPPPPARVGDGQLIIIVEDEPDLAKILTEQVTTLGFTALLADDAQDALGLVQTLPEVRCVLSDIVMPGTLNGLELAHRIRQGTPQVAVVLMTGYNTEAKPDIPEGIRILKKPFDETRLAAALTESLS</sequence>
<name>A0A1U7JH19_9HYPH</name>
<dbReference type="PANTHER" id="PTHR43065">
    <property type="entry name" value="SENSOR HISTIDINE KINASE"/>
    <property type="match status" value="1"/>
</dbReference>
<dbReference type="STRING" id="197461.A3843_10415"/>
<feature type="domain" description="PAC" evidence="7">
    <location>
        <begin position="224"/>
        <end position="278"/>
    </location>
</feature>
<dbReference type="SUPFAM" id="SSF52172">
    <property type="entry name" value="CheY-like"/>
    <property type="match status" value="1"/>
</dbReference>
<dbReference type="InterPro" id="IPR013656">
    <property type="entry name" value="PAS_4"/>
</dbReference>
<dbReference type="InterPro" id="IPR036890">
    <property type="entry name" value="HATPase_C_sf"/>
</dbReference>
<evidence type="ECO:0000256" key="3">
    <source>
        <dbReference type="ARBA" id="ARBA00022553"/>
    </source>
</evidence>
<dbReference type="InterPro" id="IPR000700">
    <property type="entry name" value="PAS-assoc_C"/>
</dbReference>
<feature type="modified residue" description="4-aspartylphosphate" evidence="4">
    <location>
        <position position="591"/>
    </location>
</feature>
<keyword evidence="8" id="KW-0418">Kinase</keyword>
<dbReference type="InterPro" id="IPR001789">
    <property type="entry name" value="Sig_transdc_resp-reg_receiver"/>
</dbReference>
<dbReference type="CDD" id="cd00082">
    <property type="entry name" value="HisKA"/>
    <property type="match status" value="1"/>
</dbReference>
<dbReference type="CDD" id="cd00130">
    <property type="entry name" value="PAS"/>
    <property type="match status" value="1"/>
</dbReference>
<dbReference type="InterPro" id="IPR003661">
    <property type="entry name" value="HisK_dim/P_dom"/>
</dbReference>
<dbReference type="AlphaFoldDB" id="A0A1U7JH19"/>
<protein>
    <recommendedName>
        <fullName evidence="2">histidine kinase</fullName>
        <ecNumber evidence="2">2.7.13.3</ecNumber>
    </recommendedName>
</protein>
<dbReference type="InterPro" id="IPR035965">
    <property type="entry name" value="PAS-like_dom_sf"/>
</dbReference>
<dbReference type="PANTHER" id="PTHR43065:SF42">
    <property type="entry name" value="TWO-COMPONENT SENSOR PPRA"/>
    <property type="match status" value="1"/>
</dbReference>
<dbReference type="SMART" id="SM00387">
    <property type="entry name" value="HATPase_c"/>
    <property type="match status" value="1"/>
</dbReference>
<keyword evidence="3 4" id="KW-0597">Phosphoprotein</keyword>
<dbReference type="Gene3D" id="3.30.450.20">
    <property type="entry name" value="PAS domain"/>
    <property type="match status" value="2"/>
</dbReference>
<dbReference type="SUPFAM" id="SSF55874">
    <property type="entry name" value="ATPase domain of HSP90 chaperone/DNA topoisomerase II/histidine kinase"/>
    <property type="match status" value="1"/>
</dbReference>
<dbReference type="EC" id="2.7.13.3" evidence="2"/>
<dbReference type="Pfam" id="PF00072">
    <property type="entry name" value="Response_reg"/>
    <property type="match status" value="1"/>
</dbReference>
<dbReference type="InterPro" id="IPR036097">
    <property type="entry name" value="HisK_dim/P_sf"/>
</dbReference>
<dbReference type="NCBIfam" id="TIGR00229">
    <property type="entry name" value="sensory_box"/>
    <property type="match status" value="1"/>
</dbReference>
<keyword evidence="8" id="KW-0808">Transferase</keyword>
<dbReference type="InterPro" id="IPR005467">
    <property type="entry name" value="His_kinase_dom"/>
</dbReference>
<dbReference type="SUPFAM" id="SSF55785">
    <property type="entry name" value="PYP-like sensor domain (PAS domain)"/>
    <property type="match status" value="1"/>
</dbReference>
<dbReference type="Gene3D" id="1.10.287.130">
    <property type="match status" value="1"/>
</dbReference>
<evidence type="ECO:0000256" key="1">
    <source>
        <dbReference type="ARBA" id="ARBA00000085"/>
    </source>
</evidence>
<dbReference type="EMBL" id="LVVZ01000015">
    <property type="protein sequence ID" value="OKL43995.1"/>
    <property type="molecule type" value="Genomic_DNA"/>
</dbReference>
<reference evidence="8 9" key="1">
    <citation type="submission" date="2016-03" db="EMBL/GenBank/DDBJ databases">
        <title>Genome sequence of Nesiotobacter sp. nov., a moderately halophilic alphaproteobacterium isolated from the Yellow Sea, China.</title>
        <authorList>
            <person name="Zhang G."/>
            <person name="Zhang R."/>
        </authorList>
    </citation>
    <scope>NUCLEOTIDE SEQUENCE [LARGE SCALE GENOMIC DNA]</scope>
    <source>
        <strain evidence="8 9">WB1-6</strain>
    </source>
</reference>
<dbReference type="Pfam" id="PF02518">
    <property type="entry name" value="HATPase_c"/>
    <property type="match status" value="1"/>
</dbReference>
<evidence type="ECO:0000313" key="8">
    <source>
        <dbReference type="EMBL" id="OKL43995.1"/>
    </source>
</evidence>
<dbReference type="PRINTS" id="PR00344">
    <property type="entry name" value="BCTRLSENSOR"/>
</dbReference>
<evidence type="ECO:0000313" key="9">
    <source>
        <dbReference type="Proteomes" id="UP000185783"/>
    </source>
</evidence>
<feature type="domain" description="Histidine kinase" evidence="5">
    <location>
        <begin position="291"/>
        <end position="518"/>
    </location>
</feature>
<dbReference type="PROSITE" id="PS50109">
    <property type="entry name" value="HIS_KIN"/>
    <property type="match status" value="1"/>
</dbReference>
<dbReference type="Pfam" id="PF12860">
    <property type="entry name" value="PAS_7"/>
    <property type="match status" value="1"/>
</dbReference>
<comment type="catalytic activity">
    <reaction evidence="1">
        <text>ATP + protein L-histidine = ADP + protein N-phospho-L-histidine.</text>
        <dbReference type="EC" id="2.7.13.3"/>
    </reaction>
</comment>
<evidence type="ECO:0000259" key="5">
    <source>
        <dbReference type="PROSITE" id="PS50109"/>
    </source>
</evidence>
<dbReference type="InterPro" id="IPR000014">
    <property type="entry name" value="PAS"/>
</dbReference>
<evidence type="ECO:0000259" key="7">
    <source>
        <dbReference type="PROSITE" id="PS50113"/>
    </source>
</evidence>
<dbReference type="Pfam" id="PF08448">
    <property type="entry name" value="PAS_4"/>
    <property type="match status" value="1"/>
</dbReference>
<feature type="domain" description="Response regulatory" evidence="6">
    <location>
        <begin position="541"/>
        <end position="654"/>
    </location>
</feature>
<dbReference type="SMART" id="SM00388">
    <property type="entry name" value="HisKA"/>
    <property type="match status" value="1"/>
</dbReference>
<dbReference type="Gene3D" id="3.40.50.2300">
    <property type="match status" value="1"/>
</dbReference>
<dbReference type="Proteomes" id="UP000185783">
    <property type="component" value="Unassembled WGS sequence"/>
</dbReference>
<keyword evidence="9" id="KW-1185">Reference proteome</keyword>
<comment type="caution">
    <text evidence="8">The sequence shown here is derived from an EMBL/GenBank/DDBJ whole genome shotgun (WGS) entry which is preliminary data.</text>
</comment>
<evidence type="ECO:0000256" key="4">
    <source>
        <dbReference type="PROSITE-ProRule" id="PRU00169"/>
    </source>
</evidence>
<evidence type="ECO:0000256" key="2">
    <source>
        <dbReference type="ARBA" id="ARBA00012438"/>
    </source>
</evidence>
<dbReference type="PROSITE" id="PS50113">
    <property type="entry name" value="PAC"/>
    <property type="match status" value="1"/>
</dbReference>
<evidence type="ECO:0000259" key="6">
    <source>
        <dbReference type="PROSITE" id="PS50110"/>
    </source>
</evidence>
<organism evidence="8 9">
    <name type="scientific">Pseudovibrio exalbescens</name>
    <dbReference type="NCBI Taxonomy" id="197461"/>
    <lineage>
        <taxon>Bacteria</taxon>
        <taxon>Pseudomonadati</taxon>
        <taxon>Pseudomonadota</taxon>
        <taxon>Alphaproteobacteria</taxon>
        <taxon>Hyphomicrobiales</taxon>
        <taxon>Stappiaceae</taxon>
        <taxon>Pseudovibrio</taxon>
    </lineage>
</organism>
<dbReference type="InterPro" id="IPR004358">
    <property type="entry name" value="Sig_transdc_His_kin-like_C"/>
</dbReference>
<dbReference type="InterPro" id="IPR003594">
    <property type="entry name" value="HATPase_dom"/>
</dbReference>
<dbReference type="SMART" id="SM00448">
    <property type="entry name" value="REC"/>
    <property type="match status" value="1"/>
</dbReference>
<dbReference type="SUPFAM" id="SSF47384">
    <property type="entry name" value="Homodimeric domain of signal transducing histidine kinase"/>
    <property type="match status" value="1"/>
</dbReference>
<proteinExistence type="predicted"/>
<accession>A0A1U7JH19</accession>
<dbReference type="InterPro" id="IPR011006">
    <property type="entry name" value="CheY-like_superfamily"/>
</dbReference>